<protein>
    <submittedName>
        <fullName evidence="1">Uncharacterized protein</fullName>
    </submittedName>
</protein>
<dbReference type="Proteomes" id="UP000196386">
    <property type="component" value="Unassembled WGS sequence"/>
</dbReference>
<evidence type="ECO:0000313" key="2">
    <source>
        <dbReference type="Proteomes" id="UP000196386"/>
    </source>
</evidence>
<name>A0A1Y4MMX1_9FIRM</name>
<dbReference type="EMBL" id="NFKP01000006">
    <property type="protein sequence ID" value="OUP70068.1"/>
    <property type="molecule type" value="Genomic_DNA"/>
</dbReference>
<evidence type="ECO:0000313" key="1">
    <source>
        <dbReference type="EMBL" id="OUP70068.1"/>
    </source>
</evidence>
<reference evidence="2" key="1">
    <citation type="submission" date="2017-04" db="EMBL/GenBank/DDBJ databases">
        <title>Function of individual gut microbiota members based on whole genome sequencing of pure cultures obtained from chicken caecum.</title>
        <authorList>
            <person name="Medvecky M."/>
            <person name="Cejkova D."/>
            <person name="Polansky O."/>
            <person name="Karasova D."/>
            <person name="Kubasova T."/>
            <person name="Cizek A."/>
            <person name="Rychlik I."/>
        </authorList>
    </citation>
    <scope>NUCLEOTIDE SEQUENCE [LARGE SCALE GENOMIC DNA]</scope>
    <source>
        <strain evidence="2">An175</strain>
    </source>
</reference>
<sequence length="129" mass="14953">MRGIANAARNLNASIQNDTLIITRLGYDFETGEEREEPFVKIPLVQIQSLADVLAVDYMYAEMMLIKRDYRFFACCQTKFALKAISLIVVSDFDRLLQKGRLRKLLWGKKNSVFDASEARRLVNLRAWF</sequence>
<dbReference type="RefSeq" id="WP_087300505.1">
    <property type="nucleotide sequence ID" value="NZ_CAJFJR010000005.1"/>
</dbReference>
<proteinExistence type="predicted"/>
<dbReference type="AlphaFoldDB" id="A0A1Y4MMX1"/>
<organism evidence="1 2">
    <name type="scientific">Anaerotruncus colihominis</name>
    <dbReference type="NCBI Taxonomy" id="169435"/>
    <lineage>
        <taxon>Bacteria</taxon>
        <taxon>Bacillati</taxon>
        <taxon>Bacillota</taxon>
        <taxon>Clostridia</taxon>
        <taxon>Eubacteriales</taxon>
        <taxon>Oscillospiraceae</taxon>
        <taxon>Anaerotruncus</taxon>
    </lineage>
</organism>
<accession>A0A1Y4MMX1</accession>
<comment type="caution">
    <text evidence="1">The sequence shown here is derived from an EMBL/GenBank/DDBJ whole genome shotgun (WGS) entry which is preliminary data.</text>
</comment>
<gene>
    <name evidence="1" type="ORF">B5F11_07030</name>
</gene>